<dbReference type="EMBL" id="WMIB01000005">
    <property type="protein sequence ID" value="MTH53234.1"/>
    <property type="molecule type" value="Genomic_DNA"/>
</dbReference>
<evidence type="ECO:0000256" key="1">
    <source>
        <dbReference type="SAM" id="Phobius"/>
    </source>
</evidence>
<comment type="caution">
    <text evidence="2">The sequence shown here is derived from an EMBL/GenBank/DDBJ whole genome shotgun (WGS) entry which is preliminary data.</text>
</comment>
<sequence>MKKNLSGILAGLCLFILCLQGIQVYFPGFFKYLFLYLPLLGAAAIAGIIFLFITIPHVWKSGKETSLQKLLPLMLNLLLLAGIILNPLQPAFQAAEFSLKYQDRMETVSLFQDKKLEQSRDGTGLYKVDSSLSDGSEISKAGDKLLFYTNRGVIDNFTGYIYSPDGEPPAEEEVQADIVEIRQLNESWYYVDCT</sequence>
<keyword evidence="1" id="KW-0472">Membrane</keyword>
<protein>
    <submittedName>
        <fullName evidence="2">Uncharacterized protein</fullName>
    </submittedName>
</protein>
<keyword evidence="3" id="KW-1185">Reference proteome</keyword>
<reference evidence="2 3" key="1">
    <citation type="journal article" date="2017" name="Int. J. Syst. Evol. Microbiol.">
        <title>Bacillus mangrovi sp. nov., isolated from a sediment sample from a mangrove forest.</title>
        <authorList>
            <person name="Gupta V."/>
            <person name="Singh P.K."/>
            <person name="Korpole S."/>
            <person name="Tanuku N.R.S."/>
            <person name="Pinnaka A.K."/>
        </authorList>
    </citation>
    <scope>NUCLEOTIDE SEQUENCE [LARGE SCALE GENOMIC DNA]</scope>
    <source>
        <strain evidence="2 3">KCTC 33872</strain>
    </source>
</reference>
<evidence type="ECO:0000313" key="2">
    <source>
        <dbReference type="EMBL" id="MTH53234.1"/>
    </source>
</evidence>
<dbReference type="AlphaFoldDB" id="A0A7X2V4L8"/>
<name>A0A7X2V4L8_9BACI</name>
<dbReference type="RefSeq" id="WP_155111769.1">
    <property type="nucleotide sequence ID" value="NZ_WMIB01000005.1"/>
</dbReference>
<feature type="transmembrane region" description="Helical" evidence="1">
    <location>
        <begin position="70"/>
        <end position="88"/>
    </location>
</feature>
<gene>
    <name evidence="2" type="ORF">GKZ89_07390</name>
</gene>
<keyword evidence="1" id="KW-0812">Transmembrane</keyword>
<keyword evidence="1" id="KW-1133">Transmembrane helix</keyword>
<organism evidence="2 3">
    <name type="scientific">Metabacillus mangrovi</name>
    <dbReference type="NCBI Taxonomy" id="1491830"/>
    <lineage>
        <taxon>Bacteria</taxon>
        <taxon>Bacillati</taxon>
        <taxon>Bacillota</taxon>
        <taxon>Bacilli</taxon>
        <taxon>Bacillales</taxon>
        <taxon>Bacillaceae</taxon>
        <taxon>Metabacillus</taxon>
    </lineage>
</organism>
<dbReference type="OrthoDB" id="2425792at2"/>
<evidence type="ECO:0000313" key="3">
    <source>
        <dbReference type="Proteomes" id="UP000434639"/>
    </source>
</evidence>
<accession>A0A7X2V4L8</accession>
<proteinExistence type="predicted"/>
<dbReference type="Proteomes" id="UP000434639">
    <property type="component" value="Unassembled WGS sequence"/>
</dbReference>
<feature type="transmembrane region" description="Helical" evidence="1">
    <location>
        <begin position="34"/>
        <end position="58"/>
    </location>
</feature>